<dbReference type="Proteomes" id="UP000663865">
    <property type="component" value="Unassembled WGS sequence"/>
</dbReference>
<evidence type="ECO:0000313" key="2">
    <source>
        <dbReference type="EMBL" id="CAF4892269.1"/>
    </source>
</evidence>
<proteinExistence type="predicted"/>
<evidence type="ECO:0000313" key="1">
    <source>
        <dbReference type="EMBL" id="CAF3746728.1"/>
    </source>
</evidence>
<dbReference type="SUPFAM" id="SSF110296">
    <property type="entry name" value="Oligoxyloglucan reducing end-specific cellobiohydrolase"/>
    <property type="match status" value="1"/>
</dbReference>
<gene>
    <name evidence="1" type="ORF">KIK155_LOCUS29468</name>
    <name evidence="2" type="ORF">TOA249_LOCUS30090</name>
</gene>
<protein>
    <recommendedName>
        <fullName evidence="4">Photosynthesis system II assembly factor Ycf48/Hcf136-like domain-containing protein</fullName>
    </recommendedName>
</protein>
<reference evidence="1" key="1">
    <citation type="submission" date="2021-02" db="EMBL/GenBank/DDBJ databases">
        <authorList>
            <person name="Nowell W R."/>
        </authorList>
    </citation>
    <scope>NUCLEOTIDE SEQUENCE</scope>
</reference>
<comment type="caution">
    <text evidence="1">The sequence shown here is derived from an EMBL/GenBank/DDBJ whole genome shotgun (WGS) entry which is preliminary data.</text>
</comment>
<dbReference type="Proteomes" id="UP000663838">
    <property type="component" value="Unassembled WGS sequence"/>
</dbReference>
<organism evidence="1 3">
    <name type="scientific">Rotaria socialis</name>
    <dbReference type="NCBI Taxonomy" id="392032"/>
    <lineage>
        <taxon>Eukaryota</taxon>
        <taxon>Metazoa</taxon>
        <taxon>Spiralia</taxon>
        <taxon>Gnathifera</taxon>
        <taxon>Rotifera</taxon>
        <taxon>Eurotatoria</taxon>
        <taxon>Bdelloidea</taxon>
        <taxon>Philodinida</taxon>
        <taxon>Philodinidae</taxon>
        <taxon>Rotaria</taxon>
    </lineage>
</organism>
<evidence type="ECO:0000313" key="3">
    <source>
        <dbReference type="Proteomes" id="UP000663865"/>
    </source>
</evidence>
<evidence type="ECO:0008006" key="4">
    <source>
        <dbReference type="Google" id="ProtNLM"/>
    </source>
</evidence>
<accession>A0A818XW59</accession>
<dbReference type="EMBL" id="CAJOBS010005013">
    <property type="protein sequence ID" value="CAF4892269.1"/>
    <property type="molecule type" value="Genomic_DNA"/>
</dbReference>
<sequence length="105" mass="12059">MTIHFIWIQNSSTRGSNVLIEKGDGRQARVRNGETDGVNWEVPRWTSGQRLIVNNNGPRIWFVDRDNALLVSTDEGNSWHHYMAIRGGDRYGMMIRDDGVAFQKL</sequence>
<name>A0A818XW59_9BILA</name>
<dbReference type="EMBL" id="CAJNYV010005509">
    <property type="protein sequence ID" value="CAF3746728.1"/>
    <property type="molecule type" value="Genomic_DNA"/>
</dbReference>
<dbReference type="AlphaFoldDB" id="A0A818XW59"/>